<dbReference type="GO" id="GO:0006506">
    <property type="term" value="P:GPI anchor biosynthetic process"/>
    <property type="evidence" value="ECO:0007669"/>
    <property type="project" value="InterPro"/>
</dbReference>
<dbReference type="GO" id="GO:0000139">
    <property type="term" value="C:Golgi membrane"/>
    <property type="evidence" value="ECO:0007669"/>
    <property type="project" value="InterPro"/>
</dbReference>
<feature type="transmembrane region" description="Helical" evidence="1">
    <location>
        <begin position="219"/>
        <end position="237"/>
    </location>
</feature>
<feature type="transmembrane region" description="Helical" evidence="1">
    <location>
        <begin position="249"/>
        <end position="267"/>
    </location>
</feature>
<accession>A0A7J6LCT5</accession>
<protein>
    <submittedName>
        <fullName evidence="2">Uncharacterized protein</fullName>
    </submittedName>
</protein>
<evidence type="ECO:0000313" key="3">
    <source>
        <dbReference type="Proteomes" id="UP000591131"/>
    </source>
</evidence>
<sequence length="399" mass="46276">MKRFYKAVRSEYNNARLLGPSRLCLLLSIFILLVILLIYAIINPWPYSPLDPHGKVKRVEHNKFMQEADAYFQPSPTLVVLTTPRQEPYIKTFLWSYLALNKEEPMPVLHILNRGDTDIPMEARNSPYVDVIDLDPIIIQDYDSWRKQLYIDHVKGLNECLKYENISSTSWCIIFENDAMLTDHFLTKFHKYVSKAPPDTAMVKLFVSDHWSGYEVGDIPYFIIFFVFSTTIITLFFTRYRSQGRFRALTVASVISGLLIILILLITKQQLLKLRYIGLRAPVSLIETDVKASTVATAYPQNRVKSIKDYLQREIYKGPQTEEGEYDLDFSQYDWAKQEGKILRTYPSLVQHMGLKSSADDKLSDNLYADLPQDSSFEIHYDSLIDDNNNHHASLPMYV</sequence>
<keyword evidence="1" id="KW-1133">Transmembrane helix</keyword>
<dbReference type="OrthoDB" id="416568at2759"/>
<keyword evidence="1" id="KW-0472">Membrane</keyword>
<organism evidence="2 3">
    <name type="scientific">Perkinsus chesapeaki</name>
    <name type="common">Clam parasite</name>
    <name type="synonym">Perkinsus andrewsi</name>
    <dbReference type="NCBI Taxonomy" id="330153"/>
    <lineage>
        <taxon>Eukaryota</taxon>
        <taxon>Sar</taxon>
        <taxon>Alveolata</taxon>
        <taxon>Perkinsozoa</taxon>
        <taxon>Perkinsea</taxon>
        <taxon>Perkinsida</taxon>
        <taxon>Perkinsidae</taxon>
        <taxon>Perkinsus</taxon>
    </lineage>
</organism>
<keyword evidence="1" id="KW-0812">Transmembrane</keyword>
<reference evidence="2 3" key="1">
    <citation type="submission" date="2020-04" db="EMBL/GenBank/DDBJ databases">
        <title>Perkinsus chesapeaki whole genome sequence.</title>
        <authorList>
            <person name="Bogema D.R."/>
        </authorList>
    </citation>
    <scope>NUCLEOTIDE SEQUENCE [LARGE SCALE GENOMIC DNA]</scope>
    <source>
        <strain evidence="2">ATCC PRA-425</strain>
    </source>
</reference>
<gene>
    <name evidence="2" type="ORF">FOL47_008631</name>
</gene>
<evidence type="ECO:0000313" key="2">
    <source>
        <dbReference type="EMBL" id="KAF4657044.1"/>
    </source>
</evidence>
<proteinExistence type="predicted"/>
<dbReference type="Proteomes" id="UP000591131">
    <property type="component" value="Unassembled WGS sequence"/>
</dbReference>
<dbReference type="PANTHER" id="PTHR31410:SF1">
    <property type="entry name" value="POST-GPI ATTACHMENT TO PROTEINS FACTOR 4"/>
    <property type="match status" value="1"/>
</dbReference>
<keyword evidence="3" id="KW-1185">Reference proteome</keyword>
<dbReference type="InterPro" id="IPR029675">
    <property type="entry name" value="PGAP4"/>
</dbReference>
<feature type="transmembrane region" description="Helical" evidence="1">
    <location>
        <begin position="21"/>
        <end position="42"/>
    </location>
</feature>
<dbReference type="AlphaFoldDB" id="A0A7J6LCT5"/>
<dbReference type="GO" id="GO:0016757">
    <property type="term" value="F:glycosyltransferase activity"/>
    <property type="evidence" value="ECO:0007669"/>
    <property type="project" value="InterPro"/>
</dbReference>
<evidence type="ECO:0000256" key="1">
    <source>
        <dbReference type="SAM" id="Phobius"/>
    </source>
</evidence>
<name>A0A7J6LCT5_PERCH</name>
<dbReference type="EMBL" id="JAAPAO010000563">
    <property type="protein sequence ID" value="KAF4657044.1"/>
    <property type="molecule type" value="Genomic_DNA"/>
</dbReference>
<comment type="caution">
    <text evidence="2">The sequence shown here is derived from an EMBL/GenBank/DDBJ whole genome shotgun (WGS) entry which is preliminary data.</text>
</comment>
<dbReference type="PANTHER" id="PTHR31410">
    <property type="entry name" value="TRANSMEMBRANE PROTEIN 246"/>
    <property type="match status" value="1"/>
</dbReference>